<dbReference type="InterPro" id="IPR038060">
    <property type="entry name" value="C12orf66-like_central_sf"/>
</dbReference>
<dbReference type="GO" id="GO:1904262">
    <property type="term" value="P:negative regulation of TORC1 signaling"/>
    <property type="evidence" value="ECO:0007669"/>
    <property type="project" value="TreeGrafter"/>
</dbReference>
<dbReference type="GO" id="GO:0061462">
    <property type="term" value="P:protein localization to lysosome"/>
    <property type="evidence" value="ECO:0007669"/>
    <property type="project" value="TreeGrafter"/>
</dbReference>
<accession>A0A9W8ACF3</accession>
<dbReference type="AlphaFoldDB" id="A0A9W8ACF3"/>
<keyword evidence="2" id="KW-1185">Reference proteome</keyword>
<sequence length="458" mass="52761">MSVNSPPAVYQDVFSTLSHQGFKNITRRLSKLPKSHRNMASIIEAFSMEENDYLNLHFLKFKSDSGKPSGRAQVEETNSLRARALSELAPLRHLTSDHPPRDAVSVDSAPLLCEILTFIVEIANIRVIAISILIELCVKHNNSYIEASVETLERSIDKIEPFCNNPVLGKYAEVILCEQRLLFHLLQLNERIRRYDYFSSAFFMYQCKSDINHWRKLTQPQPTDNAKPEETAETSTWTTLWNSLSESIYPGRTNYSSPPLLQWAAFFFKALCTKLTIYFEKQIRDREAQLPQGKLKQYWNQLNTEFLNNLHHFVKRPFVRNIAIYHYNNNHDPDDIHDFGFQIKHGGEDASKTDTLTTIYCLPSNSKYSSPGFIIESLKFIHIQLDTLEVEPKSLYDVANDQSYWFASIDGVAKNFLVATFRGHITPQVETAADDLWRHILKDLRLKGAFDQMQAVCV</sequence>
<dbReference type="GO" id="GO:0034198">
    <property type="term" value="P:cellular response to amino acid starvation"/>
    <property type="evidence" value="ECO:0007669"/>
    <property type="project" value="TreeGrafter"/>
</dbReference>
<organism evidence="1 2">
    <name type="scientific">Tieghemiomyces parasiticus</name>
    <dbReference type="NCBI Taxonomy" id="78921"/>
    <lineage>
        <taxon>Eukaryota</taxon>
        <taxon>Fungi</taxon>
        <taxon>Fungi incertae sedis</taxon>
        <taxon>Zoopagomycota</taxon>
        <taxon>Kickxellomycotina</taxon>
        <taxon>Dimargaritomycetes</taxon>
        <taxon>Dimargaritales</taxon>
        <taxon>Dimargaritaceae</taxon>
        <taxon>Tieghemiomyces</taxon>
    </lineage>
</organism>
<evidence type="ECO:0000313" key="1">
    <source>
        <dbReference type="EMBL" id="KAJ1922119.1"/>
    </source>
</evidence>
<comment type="caution">
    <text evidence="1">The sequence shown here is derived from an EMBL/GenBank/DDBJ whole genome shotgun (WGS) entry which is preliminary data.</text>
</comment>
<dbReference type="PANTHER" id="PTHR31581">
    <property type="entry name" value="KICSTOR COMPLEX PROTEIN C12ORF66"/>
    <property type="match status" value="1"/>
</dbReference>
<dbReference type="PANTHER" id="PTHR31581:SF1">
    <property type="entry name" value="KICSTOR SUBUNIT 2"/>
    <property type="match status" value="1"/>
</dbReference>
<protein>
    <submittedName>
        <fullName evidence="1">Uncharacterized protein</fullName>
    </submittedName>
</protein>
<proteinExistence type="predicted"/>
<dbReference type="Proteomes" id="UP001150569">
    <property type="component" value="Unassembled WGS sequence"/>
</dbReference>
<dbReference type="InterPro" id="IPR018544">
    <property type="entry name" value="KICS_2"/>
</dbReference>
<dbReference type="OrthoDB" id="18134at2759"/>
<dbReference type="SUPFAM" id="SSF158548">
    <property type="entry name" value="FLJ32549 domain-like"/>
    <property type="match status" value="1"/>
</dbReference>
<dbReference type="EMBL" id="JANBPT010000401">
    <property type="protein sequence ID" value="KAJ1922119.1"/>
    <property type="molecule type" value="Genomic_DNA"/>
</dbReference>
<name>A0A9W8ACF3_9FUNG</name>
<gene>
    <name evidence="1" type="ORF">IWQ60_006601</name>
</gene>
<dbReference type="GO" id="GO:0042149">
    <property type="term" value="P:cellular response to glucose starvation"/>
    <property type="evidence" value="ECO:0007669"/>
    <property type="project" value="TreeGrafter"/>
</dbReference>
<reference evidence="1" key="1">
    <citation type="submission" date="2022-07" db="EMBL/GenBank/DDBJ databases">
        <title>Phylogenomic reconstructions and comparative analyses of Kickxellomycotina fungi.</title>
        <authorList>
            <person name="Reynolds N.K."/>
            <person name="Stajich J.E."/>
            <person name="Barry K."/>
            <person name="Grigoriev I.V."/>
            <person name="Crous P."/>
            <person name="Smith M.E."/>
        </authorList>
    </citation>
    <scope>NUCLEOTIDE SEQUENCE</scope>
    <source>
        <strain evidence="1">RSA 861</strain>
    </source>
</reference>
<dbReference type="Gene3D" id="1.10.3450.30">
    <property type="match status" value="1"/>
</dbReference>
<evidence type="ECO:0000313" key="2">
    <source>
        <dbReference type="Proteomes" id="UP001150569"/>
    </source>
</evidence>